<dbReference type="Pfam" id="PF13424">
    <property type="entry name" value="TPR_12"/>
    <property type="match status" value="2"/>
</dbReference>
<dbReference type="PANTHER" id="PTHR47691">
    <property type="entry name" value="REGULATOR-RELATED"/>
    <property type="match status" value="1"/>
</dbReference>
<dbReference type="SUPFAM" id="SSF48452">
    <property type="entry name" value="TPR-like"/>
    <property type="match status" value="2"/>
</dbReference>
<sequence length="695" mass="76582">MAYNRSEGGATTPASWDGGPQGAPAIPRQLPASTPHFVGRSDELRRLDTLIFAATRSEPAGVVAIAAINGSAGIGKTALALRWAHQVCDRYPDGQLYVNLRGFDSRAPMAPEQALQGFLSALGLGPNEIPADLDAAAALYRGLLAERRVLVVLDNARDTEHIRPLLPGDSSCAVIITSRNRLDSLIVREGAHRLPLDVLGTEDAIELLAAHIGSERMESDRHAVVKLIELCVRLPLALSIVAARAASQPSLPLDSLVNELDDERVRLDALDLGDTDLDLRAVFSWSYQALDGPAANLFRLLGIHPGPDIGLNTVASMIGAPIAKSRFLLTQLTRAHLIDEYRTGRYRFHDLLRSYAAEKANELSPEAREAALTLMFNYYLTVGVHADKVIYPYRESLAIATQGAPQPLDKITTYEESAQWFSAEYLTILAVARCAYETGAMTYAWQLPWILGTYYDRRGYWHDFLNTQRVAAAAAEAENSPIARAYSYRLLGRAYSLTGHYQEAIKNHERALHLFHLLGSTEGQARALRHLSLTHEENKENNKAFEYAENARHLFREANNKVGQARSLNSMARCAVRLGNHEGALTYCNEAMSIFRSIDRRDKQGEADSLHNLGYIHHHLGNYDQAAINYAEAIQIWRYLGSQSYEAATLAHLGDAYLALGRDSDARAAWSAALAIFGPLHHPDTSKVNEKLIAN</sequence>
<feature type="repeat" description="TPR" evidence="1">
    <location>
        <begin position="485"/>
        <end position="518"/>
    </location>
</feature>
<reference evidence="5" key="1">
    <citation type="submission" date="2016-10" db="EMBL/GenBank/DDBJ databases">
        <authorList>
            <person name="Varghese N."/>
            <person name="Submissions S."/>
        </authorList>
    </citation>
    <scope>NUCLEOTIDE SEQUENCE [LARGE SCALE GENOMIC DNA]</scope>
    <source>
        <strain evidence="5">DSM 44654</strain>
    </source>
</reference>
<dbReference type="Proteomes" id="UP000198878">
    <property type="component" value="Unassembled WGS sequence"/>
</dbReference>
<dbReference type="PROSITE" id="PS50005">
    <property type="entry name" value="TPR"/>
    <property type="match status" value="2"/>
</dbReference>
<dbReference type="PRINTS" id="PR00364">
    <property type="entry name" value="DISEASERSIST"/>
</dbReference>
<dbReference type="SUPFAM" id="SSF52540">
    <property type="entry name" value="P-loop containing nucleoside triphosphate hydrolases"/>
    <property type="match status" value="1"/>
</dbReference>
<dbReference type="AlphaFoldDB" id="A0A1H5QHN7"/>
<dbReference type="STRING" id="218821.SAMN05421837_102822"/>
<keyword evidence="1" id="KW-0802">TPR repeat</keyword>
<gene>
    <name evidence="4" type="ORF">SAMN05421837_102822</name>
</gene>
<dbReference type="PANTHER" id="PTHR47691:SF3">
    <property type="entry name" value="HTH-TYPE TRANSCRIPTIONAL REGULATOR RV0890C-RELATED"/>
    <property type="match status" value="1"/>
</dbReference>
<dbReference type="InterPro" id="IPR002182">
    <property type="entry name" value="NB-ARC"/>
</dbReference>
<dbReference type="Pfam" id="PF00931">
    <property type="entry name" value="NB-ARC"/>
    <property type="match status" value="1"/>
</dbReference>
<dbReference type="SMART" id="SM00028">
    <property type="entry name" value="TPR"/>
    <property type="match status" value="5"/>
</dbReference>
<dbReference type="Gene3D" id="3.40.50.300">
    <property type="entry name" value="P-loop containing nucleotide triphosphate hydrolases"/>
    <property type="match status" value="1"/>
</dbReference>
<proteinExistence type="predicted"/>
<dbReference type="InterPro" id="IPR019734">
    <property type="entry name" value="TPR_rpt"/>
</dbReference>
<evidence type="ECO:0000256" key="2">
    <source>
        <dbReference type="SAM" id="MobiDB-lite"/>
    </source>
</evidence>
<organism evidence="4 5">
    <name type="scientific">Amycolatopsis pretoriensis</name>
    <dbReference type="NCBI Taxonomy" id="218821"/>
    <lineage>
        <taxon>Bacteria</taxon>
        <taxon>Bacillati</taxon>
        <taxon>Actinomycetota</taxon>
        <taxon>Actinomycetes</taxon>
        <taxon>Pseudonocardiales</taxon>
        <taxon>Pseudonocardiaceae</taxon>
        <taxon>Amycolatopsis</taxon>
    </lineage>
</organism>
<dbReference type="InterPro" id="IPR011990">
    <property type="entry name" value="TPR-like_helical_dom_sf"/>
</dbReference>
<keyword evidence="5" id="KW-1185">Reference proteome</keyword>
<feature type="region of interest" description="Disordered" evidence="2">
    <location>
        <begin position="1"/>
        <end position="35"/>
    </location>
</feature>
<dbReference type="Gene3D" id="1.25.40.10">
    <property type="entry name" value="Tetratricopeptide repeat domain"/>
    <property type="match status" value="1"/>
</dbReference>
<dbReference type="GO" id="GO:0043531">
    <property type="term" value="F:ADP binding"/>
    <property type="evidence" value="ECO:0007669"/>
    <property type="project" value="InterPro"/>
</dbReference>
<name>A0A1H5QHN7_9PSEU</name>
<feature type="domain" description="NB-ARC" evidence="3">
    <location>
        <begin position="65"/>
        <end position="214"/>
    </location>
</feature>
<protein>
    <submittedName>
        <fullName evidence="4">Predicted ATPase</fullName>
    </submittedName>
</protein>
<accession>A0A1H5QHN7</accession>
<feature type="repeat" description="TPR" evidence="1">
    <location>
        <begin position="607"/>
        <end position="640"/>
    </location>
</feature>
<dbReference type="InterPro" id="IPR027417">
    <property type="entry name" value="P-loop_NTPase"/>
</dbReference>
<evidence type="ECO:0000313" key="4">
    <source>
        <dbReference type="EMBL" id="SEF24697.1"/>
    </source>
</evidence>
<dbReference type="EMBL" id="FNUJ01000002">
    <property type="protein sequence ID" value="SEF24697.1"/>
    <property type="molecule type" value="Genomic_DNA"/>
</dbReference>
<evidence type="ECO:0000259" key="3">
    <source>
        <dbReference type="Pfam" id="PF00931"/>
    </source>
</evidence>
<evidence type="ECO:0000313" key="5">
    <source>
        <dbReference type="Proteomes" id="UP000198878"/>
    </source>
</evidence>
<evidence type="ECO:0000256" key="1">
    <source>
        <dbReference type="PROSITE-ProRule" id="PRU00339"/>
    </source>
</evidence>